<comment type="subcellular location">
    <subcellularLocation>
        <location evidence="1">Membrane</location>
        <topology evidence="1">Multi-pass membrane protein</topology>
    </subcellularLocation>
</comment>
<gene>
    <name evidence="7" type="ORF">J2R62_09715</name>
</gene>
<sequence>MNLRVNLSRYVYLMLCAAFFFNPVFEAPKNIFFGIALILFVFSLLNERISLSLFDWFILFFAPALLLASMWSTFPVKASAFVDVFRYMMVFFIISKIRLNNSQKLNLIVVAGFGTVVAIFYGAYIHFHLGIGDYWELPSVGHVNHSAIYAVIMASMLSSVLIINWRQMNGVSKVQLLSLYSIISLYIVVGESRAAFGIYCVVIVFQSVYVSLFSKRAALWICGLLLLSICIAVLGGVRVVQKQELLASESNILSNRSGIWSIALANLDDNLIFGVGKNNFDKIDMSAIGGVDRNGIPRTGISHAHNIYINTVAETGVVGFVMYSIYFSYIFYLLVINFNKVFLKKELSDREYWLGAFSALLITLGIGFVNTTFHHEHALISVLAFSLFINKAREN</sequence>
<organism evidence="7 8">
    <name type="scientific">Plesiomonas shigelloides</name>
    <name type="common">Aeromonas shigelloides</name>
    <dbReference type="NCBI Taxonomy" id="703"/>
    <lineage>
        <taxon>Bacteria</taxon>
        <taxon>Pseudomonadati</taxon>
        <taxon>Pseudomonadota</taxon>
        <taxon>Gammaproteobacteria</taxon>
        <taxon>Enterobacterales</taxon>
        <taxon>Enterobacteriaceae</taxon>
        <taxon>Plesiomonas</taxon>
    </lineage>
</organism>
<dbReference type="PANTHER" id="PTHR37422">
    <property type="entry name" value="TEICHURONIC ACID BIOSYNTHESIS PROTEIN TUAE"/>
    <property type="match status" value="1"/>
</dbReference>
<keyword evidence="4 5" id="KW-0472">Membrane</keyword>
<name>A0A8I1W6V9_PLESH</name>
<evidence type="ECO:0000256" key="3">
    <source>
        <dbReference type="ARBA" id="ARBA00022989"/>
    </source>
</evidence>
<feature type="transmembrane region" description="Helical" evidence="5">
    <location>
        <begin position="217"/>
        <end position="240"/>
    </location>
</feature>
<feature type="transmembrane region" description="Helical" evidence="5">
    <location>
        <begin position="147"/>
        <end position="165"/>
    </location>
</feature>
<evidence type="ECO:0000256" key="4">
    <source>
        <dbReference type="ARBA" id="ARBA00023136"/>
    </source>
</evidence>
<reference evidence="7" key="1">
    <citation type="submission" date="2021-03" db="EMBL/GenBank/DDBJ databases">
        <title>Plesiomonas shigelloides zfcc0051, isolated from zebrafish feces.</title>
        <authorList>
            <person name="Vanderhoek Z."/>
            <person name="Gaulke C."/>
        </authorList>
    </citation>
    <scope>NUCLEOTIDE SEQUENCE</scope>
    <source>
        <strain evidence="7">Zfcc0051</strain>
    </source>
</reference>
<dbReference type="GO" id="GO:0016020">
    <property type="term" value="C:membrane"/>
    <property type="evidence" value="ECO:0007669"/>
    <property type="project" value="UniProtKB-SubCell"/>
</dbReference>
<dbReference type="RefSeq" id="WP_207542111.1">
    <property type="nucleotide sequence ID" value="NZ_JAFNAA010000009.1"/>
</dbReference>
<dbReference type="PANTHER" id="PTHR37422:SF13">
    <property type="entry name" value="LIPOPOLYSACCHARIDE BIOSYNTHESIS PROTEIN PA4999-RELATED"/>
    <property type="match status" value="1"/>
</dbReference>
<dbReference type="Pfam" id="PF04932">
    <property type="entry name" value="Wzy_C"/>
    <property type="match status" value="1"/>
</dbReference>
<evidence type="ECO:0000256" key="1">
    <source>
        <dbReference type="ARBA" id="ARBA00004141"/>
    </source>
</evidence>
<feature type="transmembrane region" description="Helical" evidence="5">
    <location>
        <begin position="307"/>
        <end position="332"/>
    </location>
</feature>
<evidence type="ECO:0000313" key="8">
    <source>
        <dbReference type="Proteomes" id="UP000664658"/>
    </source>
</evidence>
<feature type="transmembrane region" description="Helical" evidence="5">
    <location>
        <begin position="31"/>
        <end position="46"/>
    </location>
</feature>
<dbReference type="Proteomes" id="UP000664658">
    <property type="component" value="Unassembled WGS sequence"/>
</dbReference>
<feature type="transmembrane region" description="Helical" evidence="5">
    <location>
        <begin position="352"/>
        <end position="373"/>
    </location>
</feature>
<evidence type="ECO:0000256" key="2">
    <source>
        <dbReference type="ARBA" id="ARBA00022692"/>
    </source>
</evidence>
<proteinExistence type="predicted"/>
<keyword evidence="3 5" id="KW-1133">Transmembrane helix</keyword>
<feature type="transmembrane region" description="Helical" evidence="5">
    <location>
        <begin position="53"/>
        <end position="72"/>
    </location>
</feature>
<evidence type="ECO:0000313" key="7">
    <source>
        <dbReference type="EMBL" id="MBO1108498.1"/>
    </source>
</evidence>
<feature type="domain" description="O-antigen ligase-related" evidence="6">
    <location>
        <begin position="182"/>
        <end position="323"/>
    </location>
</feature>
<accession>A0A8I1W6V9</accession>
<dbReference type="EMBL" id="JAFNAA010000009">
    <property type="protein sequence ID" value="MBO1108498.1"/>
    <property type="molecule type" value="Genomic_DNA"/>
</dbReference>
<keyword evidence="7" id="KW-0436">Ligase</keyword>
<feature type="transmembrane region" description="Helical" evidence="5">
    <location>
        <begin position="107"/>
        <end position="127"/>
    </location>
</feature>
<evidence type="ECO:0000256" key="5">
    <source>
        <dbReference type="SAM" id="Phobius"/>
    </source>
</evidence>
<comment type="caution">
    <text evidence="7">The sequence shown here is derived from an EMBL/GenBank/DDBJ whole genome shotgun (WGS) entry which is preliminary data.</text>
</comment>
<feature type="transmembrane region" description="Helical" evidence="5">
    <location>
        <begin position="177"/>
        <end position="205"/>
    </location>
</feature>
<dbReference type="GO" id="GO:0016874">
    <property type="term" value="F:ligase activity"/>
    <property type="evidence" value="ECO:0007669"/>
    <property type="project" value="UniProtKB-KW"/>
</dbReference>
<evidence type="ECO:0000259" key="6">
    <source>
        <dbReference type="Pfam" id="PF04932"/>
    </source>
</evidence>
<dbReference type="InterPro" id="IPR007016">
    <property type="entry name" value="O-antigen_ligase-rel_domated"/>
</dbReference>
<keyword evidence="2 5" id="KW-0812">Transmembrane</keyword>
<dbReference type="AlphaFoldDB" id="A0A8I1W6V9"/>
<protein>
    <submittedName>
        <fullName evidence="7">O-antigen ligase family protein</fullName>
    </submittedName>
</protein>
<dbReference type="InterPro" id="IPR051533">
    <property type="entry name" value="WaaL-like"/>
</dbReference>